<accession>A0A1G1YW71</accession>
<dbReference type="PROSITE" id="PS51257">
    <property type="entry name" value="PROKAR_LIPOPROTEIN"/>
    <property type="match status" value="1"/>
</dbReference>
<feature type="non-terminal residue" evidence="3">
    <location>
        <position position="338"/>
    </location>
</feature>
<dbReference type="InterPro" id="IPR051200">
    <property type="entry name" value="Host-pathogen_enzymatic-act"/>
</dbReference>
<dbReference type="PANTHER" id="PTHR47197">
    <property type="entry name" value="PROTEIN NIRF"/>
    <property type="match status" value="1"/>
</dbReference>
<reference evidence="3 4" key="1">
    <citation type="journal article" date="2016" name="Nat. Commun.">
        <title>Thousands of microbial genomes shed light on interconnected biogeochemical processes in an aquifer system.</title>
        <authorList>
            <person name="Anantharaman K."/>
            <person name="Brown C.T."/>
            <person name="Hug L.A."/>
            <person name="Sharon I."/>
            <person name="Castelle C.J."/>
            <person name="Probst A.J."/>
            <person name="Thomas B.C."/>
            <person name="Singh A."/>
            <person name="Wilkins M.J."/>
            <person name="Karaoz U."/>
            <person name="Brodie E.L."/>
            <person name="Williams K.H."/>
            <person name="Hubbard S.S."/>
            <person name="Banfield J.F."/>
        </authorList>
    </citation>
    <scope>NUCLEOTIDE SEQUENCE [LARGE SCALE GENOMIC DNA]</scope>
</reference>
<dbReference type="Pfam" id="PF02239">
    <property type="entry name" value="Cytochrom_D1"/>
    <property type="match status" value="1"/>
</dbReference>
<evidence type="ECO:0000313" key="4">
    <source>
        <dbReference type="Proteomes" id="UP000177062"/>
    </source>
</evidence>
<keyword evidence="1" id="KW-0732">Signal</keyword>
<evidence type="ECO:0000256" key="1">
    <source>
        <dbReference type="ARBA" id="ARBA00022729"/>
    </source>
</evidence>
<gene>
    <name evidence="3" type="ORF">A2Y84_01135</name>
</gene>
<evidence type="ECO:0000313" key="3">
    <source>
        <dbReference type="EMBL" id="OGY56633.1"/>
    </source>
</evidence>
<name>A0A1G1YW71_9BACT</name>
<dbReference type="InterPro" id="IPR015943">
    <property type="entry name" value="WD40/YVTN_repeat-like_dom_sf"/>
</dbReference>
<dbReference type="NCBIfam" id="TIGR02276">
    <property type="entry name" value="beta_rpt_yvtn"/>
    <property type="match status" value="5"/>
</dbReference>
<dbReference type="AlphaFoldDB" id="A0A1G1YW71"/>
<evidence type="ECO:0000259" key="2">
    <source>
        <dbReference type="Pfam" id="PF21783"/>
    </source>
</evidence>
<organism evidence="3 4">
    <name type="scientific">Candidatus Colwellbacteria bacterium RBG_13_48_8</name>
    <dbReference type="NCBI Taxonomy" id="1797685"/>
    <lineage>
        <taxon>Bacteria</taxon>
        <taxon>Candidatus Colwelliibacteriota</taxon>
    </lineage>
</organism>
<dbReference type="InterPro" id="IPR011045">
    <property type="entry name" value="N2O_reductase_N"/>
</dbReference>
<dbReference type="Gene3D" id="2.130.10.10">
    <property type="entry name" value="YVTN repeat-like/Quinoprotein amine dehydrogenase"/>
    <property type="match status" value="2"/>
</dbReference>
<dbReference type="Proteomes" id="UP000177062">
    <property type="component" value="Unassembled WGS sequence"/>
</dbReference>
<dbReference type="InterPro" id="IPR011964">
    <property type="entry name" value="YVTN_b-propeller_repeat"/>
</dbReference>
<proteinExistence type="predicted"/>
<dbReference type="EMBL" id="MHIT01000022">
    <property type="protein sequence ID" value="OGY56633.1"/>
    <property type="molecule type" value="Genomic_DNA"/>
</dbReference>
<sequence length="338" mass="36048">MAHQMKVDLLSKVIYLVLLAFMLGVISCGRGENPASEEAGTVYVVNEGDNTVSVIDGIRRSVIATIPVGKSPHYIVLDPSSKYAYVTNGESNSVSVLDTATNRVVSTIEGVGRDPQQIVIHPTGKFAYVPSYDTANVHVIDLAGTRVTATIPVGENPQSIAISPDGERVYLINLHNPQAMVIDTVTNRVIDKFTTGEGGCGIAISPDSQRLYFGGHGTGMWMGKGEMNRDVRVIDAKTFAQLFQIRCGIMPIAVKFSRDGKQAYVVSHGSGELHIIDTATNKATSVKVGRDCRGVADSKDGKWAYVSNRGDDTVSIVDVAAKKAVATIRVGKSPVGIA</sequence>
<feature type="domain" description="YNCE-like beta-propeller" evidence="2">
    <location>
        <begin position="39"/>
        <end position="126"/>
    </location>
</feature>
<dbReference type="SUPFAM" id="SSF50974">
    <property type="entry name" value="Nitrous oxide reductase, N-terminal domain"/>
    <property type="match status" value="1"/>
</dbReference>
<dbReference type="Pfam" id="PF21783">
    <property type="entry name" value="YNCE"/>
    <property type="match status" value="1"/>
</dbReference>
<protein>
    <recommendedName>
        <fullName evidence="2">YNCE-like beta-propeller domain-containing protein</fullName>
    </recommendedName>
</protein>
<dbReference type="PANTHER" id="PTHR47197:SF3">
    <property type="entry name" value="DIHYDRO-HEME D1 DEHYDROGENASE"/>
    <property type="match status" value="1"/>
</dbReference>
<dbReference type="InterPro" id="IPR048433">
    <property type="entry name" value="YNCE-like_beta-prop"/>
</dbReference>
<comment type="caution">
    <text evidence="3">The sequence shown here is derived from an EMBL/GenBank/DDBJ whole genome shotgun (WGS) entry which is preliminary data.</text>
</comment>